<keyword evidence="2 5" id="KW-0812">Transmembrane</keyword>
<dbReference type="SUPFAM" id="SSF103473">
    <property type="entry name" value="MFS general substrate transporter"/>
    <property type="match status" value="1"/>
</dbReference>
<feature type="transmembrane region" description="Helical" evidence="5">
    <location>
        <begin position="392"/>
        <end position="412"/>
    </location>
</feature>
<dbReference type="InterPro" id="IPR053160">
    <property type="entry name" value="MFS_DHA3_Transporter"/>
</dbReference>
<dbReference type="PANTHER" id="PTHR23530:SF1">
    <property type="entry name" value="PERMEASE, MAJOR FACILITATOR SUPERFAMILY-RELATED"/>
    <property type="match status" value="1"/>
</dbReference>
<dbReference type="AlphaFoldDB" id="A0A518AWA4"/>
<dbReference type="Proteomes" id="UP000315750">
    <property type="component" value="Chromosome"/>
</dbReference>
<proteinExistence type="predicted"/>
<dbReference type="OrthoDB" id="9816124at2"/>
<dbReference type="Pfam" id="PF07690">
    <property type="entry name" value="MFS_1"/>
    <property type="match status" value="1"/>
</dbReference>
<dbReference type="InterPro" id="IPR011701">
    <property type="entry name" value="MFS"/>
</dbReference>
<feature type="transmembrane region" description="Helical" evidence="5">
    <location>
        <begin position="300"/>
        <end position="320"/>
    </location>
</feature>
<feature type="transmembrane region" description="Helical" evidence="5">
    <location>
        <begin position="164"/>
        <end position="185"/>
    </location>
</feature>
<accession>A0A518AWA4</accession>
<evidence type="ECO:0000256" key="4">
    <source>
        <dbReference type="ARBA" id="ARBA00023136"/>
    </source>
</evidence>
<evidence type="ECO:0000256" key="3">
    <source>
        <dbReference type="ARBA" id="ARBA00022989"/>
    </source>
</evidence>
<dbReference type="PANTHER" id="PTHR23530">
    <property type="entry name" value="TRANSPORT PROTEIN-RELATED"/>
    <property type="match status" value="1"/>
</dbReference>
<feature type="transmembrane region" description="Helical" evidence="5">
    <location>
        <begin position="65"/>
        <end position="84"/>
    </location>
</feature>
<dbReference type="RefSeq" id="WP_145251551.1">
    <property type="nucleotide sequence ID" value="NZ_CP036278.1"/>
</dbReference>
<evidence type="ECO:0000313" key="7">
    <source>
        <dbReference type="Proteomes" id="UP000315750"/>
    </source>
</evidence>
<dbReference type="InterPro" id="IPR036259">
    <property type="entry name" value="MFS_trans_sf"/>
</dbReference>
<sequence>MIVRFCLYSVLKNLRFSDPFLAIYLIELGFSYAEIGGLLGFEKLVTALLEIPSGYMADHWGRRRILAISFFSHAVGLSILALGALSDVPALLWFFLGLGIYGVGEAFRTGSHKAIMLDYLDVAGRGSESTAVLSLTRTFSKGSSALAGVVAGGLLYLLNDYSALFWLSAVAALFGCGLVLSYPKYLEGETARQRKEPEKTIDPHEYKLGAMLRNPKMWPLLVRSVVYESQVEVLLKLFLQPFLYQGLTAAGLPIGGVDAAAKRGTGSLLVGVNELFRDSLGAVGAKNSARAERRFADRRSVLRIIYLLTTVAVAVLTLAAVDASRFSLVLVGLATVGALTFLQNLRRPIFVSELNEVANKPLRATILSIDSQARSFMVAAQLPLLGLAADHWGLWTVGAITGVLMLVGALFYSRG</sequence>
<dbReference type="KEGG" id="amuc:Pan181_52120"/>
<evidence type="ECO:0000256" key="2">
    <source>
        <dbReference type="ARBA" id="ARBA00022692"/>
    </source>
</evidence>
<feature type="transmembrane region" description="Helical" evidence="5">
    <location>
        <begin position="139"/>
        <end position="158"/>
    </location>
</feature>
<feature type="transmembrane region" description="Helical" evidence="5">
    <location>
        <begin position="20"/>
        <end position="41"/>
    </location>
</feature>
<dbReference type="GO" id="GO:0022857">
    <property type="term" value="F:transmembrane transporter activity"/>
    <property type="evidence" value="ECO:0007669"/>
    <property type="project" value="InterPro"/>
</dbReference>
<evidence type="ECO:0000256" key="5">
    <source>
        <dbReference type="SAM" id="Phobius"/>
    </source>
</evidence>
<keyword evidence="4 5" id="KW-0472">Membrane</keyword>
<feature type="transmembrane region" description="Helical" evidence="5">
    <location>
        <begin position="90"/>
        <end position="107"/>
    </location>
</feature>
<keyword evidence="3 5" id="KW-1133">Transmembrane helix</keyword>
<dbReference type="GO" id="GO:0016020">
    <property type="term" value="C:membrane"/>
    <property type="evidence" value="ECO:0007669"/>
    <property type="project" value="UniProtKB-SubCell"/>
</dbReference>
<dbReference type="InterPro" id="IPR005829">
    <property type="entry name" value="Sugar_transporter_CS"/>
</dbReference>
<dbReference type="Gene3D" id="1.20.1250.20">
    <property type="entry name" value="MFS general substrate transporter like domains"/>
    <property type="match status" value="1"/>
</dbReference>
<name>A0A518AWA4_9BACT</name>
<evidence type="ECO:0000313" key="6">
    <source>
        <dbReference type="EMBL" id="QDU58971.1"/>
    </source>
</evidence>
<evidence type="ECO:0000256" key="1">
    <source>
        <dbReference type="ARBA" id="ARBA00004141"/>
    </source>
</evidence>
<organism evidence="6 7">
    <name type="scientific">Aeoliella mucimassa</name>
    <dbReference type="NCBI Taxonomy" id="2527972"/>
    <lineage>
        <taxon>Bacteria</taxon>
        <taxon>Pseudomonadati</taxon>
        <taxon>Planctomycetota</taxon>
        <taxon>Planctomycetia</taxon>
        <taxon>Pirellulales</taxon>
        <taxon>Lacipirellulaceae</taxon>
        <taxon>Aeoliella</taxon>
    </lineage>
</organism>
<dbReference type="EMBL" id="CP036278">
    <property type="protein sequence ID" value="QDU58971.1"/>
    <property type="molecule type" value="Genomic_DNA"/>
</dbReference>
<reference evidence="6 7" key="1">
    <citation type="submission" date="2019-02" db="EMBL/GenBank/DDBJ databases">
        <title>Deep-cultivation of Planctomycetes and their phenomic and genomic characterization uncovers novel biology.</title>
        <authorList>
            <person name="Wiegand S."/>
            <person name="Jogler M."/>
            <person name="Boedeker C."/>
            <person name="Pinto D."/>
            <person name="Vollmers J."/>
            <person name="Rivas-Marin E."/>
            <person name="Kohn T."/>
            <person name="Peeters S.H."/>
            <person name="Heuer A."/>
            <person name="Rast P."/>
            <person name="Oberbeckmann S."/>
            <person name="Bunk B."/>
            <person name="Jeske O."/>
            <person name="Meyerdierks A."/>
            <person name="Storesund J.E."/>
            <person name="Kallscheuer N."/>
            <person name="Luecker S."/>
            <person name="Lage O.M."/>
            <person name="Pohl T."/>
            <person name="Merkel B.J."/>
            <person name="Hornburger P."/>
            <person name="Mueller R.-W."/>
            <person name="Bruemmer F."/>
            <person name="Labrenz M."/>
            <person name="Spormann A.M."/>
            <person name="Op den Camp H."/>
            <person name="Overmann J."/>
            <person name="Amann R."/>
            <person name="Jetten M.S.M."/>
            <person name="Mascher T."/>
            <person name="Medema M.H."/>
            <person name="Devos D.P."/>
            <person name="Kaster A.-K."/>
            <person name="Ovreas L."/>
            <person name="Rohde M."/>
            <person name="Galperin M.Y."/>
            <person name="Jogler C."/>
        </authorList>
    </citation>
    <scope>NUCLEOTIDE SEQUENCE [LARGE SCALE GENOMIC DNA]</scope>
    <source>
        <strain evidence="6 7">Pan181</strain>
    </source>
</reference>
<keyword evidence="7" id="KW-1185">Reference proteome</keyword>
<gene>
    <name evidence="6" type="ORF">Pan181_52120</name>
</gene>
<comment type="subcellular location">
    <subcellularLocation>
        <location evidence="1">Membrane</location>
        <topology evidence="1">Multi-pass membrane protein</topology>
    </subcellularLocation>
</comment>
<protein>
    <submittedName>
        <fullName evidence="6">Major Facilitator Superfamily protein</fullName>
    </submittedName>
</protein>
<dbReference type="PROSITE" id="PS00216">
    <property type="entry name" value="SUGAR_TRANSPORT_1"/>
    <property type="match status" value="1"/>
</dbReference>